<gene>
    <name evidence="1" type="ORF">BJB45_07480</name>
</gene>
<protein>
    <submittedName>
        <fullName evidence="1">Uncharacterized protein</fullName>
    </submittedName>
</protein>
<reference evidence="1 2" key="1">
    <citation type="submission" date="2013-08" db="EMBL/GenBank/DDBJ databases">
        <title>draft genome of Halomonas huanghegensis, strain BJGMM-B45T.</title>
        <authorList>
            <person name="Miao C."/>
            <person name="Wan Y."/>
            <person name="Jin W."/>
        </authorList>
    </citation>
    <scope>NUCLEOTIDE SEQUENCE [LARGE SCALE GENOMIC DNA]</scope>
    <source>
        <strain evidence="1 2">BJGMM-B45</strain>
    </source>
</reference>
<dbReference type="Proteomes" id="UP000019113">
    <property type="component" value="Unassembled WGS sequence"/>
</dbReference>
<organism evidence="1 2">
    <name type="scientific">Halomonas huangheensis</name>
    <dbReference type="NCBI Taxonomy" id="1178482"/>
    <lineage>
        <taxon>Bacteria</taxon>
        <taxon>Pseudomonadati</taxon>
        <taxon>Pseudomonadota</taxon>
        <taxon>Gammaproteobacteria</taxon>
        <taxon>Oceanospirillales</taxon>
        <taxon>Halomonadaceae</taxon>
        <taxon>Halomonas</taxon>
    </lineage>
</organism>
<comment type="caution">
    <text evidence="1">The sequence shown here is derived from an EMBL/GenBank/DDBJ whole genome shotgun (WGS) entry which is preliminary data.</text>
</comment>
<evidence type="ECO:0000313" key="2">
    <source>
        <dbReference type="Proteomes" id="UP000019113"/>
    </source>
</evidence>
<dbReference type="EMBL" id="AVBC01000055">
    <property type="protein sequence ID" value="ERL49305.1"/>
    <property type="molecule type" value="Genomic_DNA"/>
</dbReference>
<evidence type="ECO:0000313" key="1">
    <source>
        <dbReference type="EMBL" id="ERL49305.1"/>
    </source>
</evidence>
<sequence>MTWTAEGISESVLEGKQTDKELRYLSGSDVLFEVLPV</sequence>
<keyword evidence="2" id="KW-1185">Reference proteome</keyword>
<accession>W1N2X7</accession>
<proteinExistence type="predicted"/>
<name>W1N2X7_9GAMM</name>
<dbReference type="AlphaFoldDB" id="W1N2X7"/>
<dbReference type="PATRIC" id="fig|1178482.3.peg.4087"/>